<dbReference type="PROSITE" id="PS50113">
    <property type="entry name" value="PAC"/>
    <property type="match status" value="1"/>
</dbReference>
<proteinExistence type="predicted"/>
<organism evidence="3 4">
    <name type="scientific">Cellulomonas humilata</name>
    <dbReference type="NCBI Taxonomy" id="144055"/>
    <lineage>
        <taxon>Bacteria</taxon>
        <taxon>Bacillati</taxon>
        <taxon>Actinomycetota</taxon>
        <taxon>Actinomycetes</taxon>
        <taxon>Micrococcales</taxon>
        <taxon>Cellulomonadaceae</taxon>
        <taxon>Cellulomonas</taxon>
    </lineage>
</organism>
<dbReference type="Pfam" id="PF08448">
    <property type="entry name" value="PAS_4"/>
    <property type="match status" value="1"/>
</dbReference>
<dbReference type="InterPro" id="IPR036513">
    <property type="entry name" value="STAS_dom_sf"/>
</dbReference>
<dbReference type="Gene3D" id="3.30.565.10">
    <property type="entry name" value="Histidine kinase-like ATPase, C-terminal domain"/>
    <property type="match status" value="1"/>
</dbReference>
<dbReference type="InterPro" id="IPR001932">
    <property type="entry name" value="PPM-type_phosphatase-like_dom"/>
</dbReference>
<dbReference type="Proteomes" id="UP001239626">
    <property type="component" value="Unassembled WGS sequence"/>
</dbReference>
<dbReference type="SMART" id="SM00331">
    <property type="entry name" value="PP2C_SIG"/>
    <property type="match status" value="1"/>
</dbReference>
<dbReference type="CDD" id="cd16936">
    <property type="entry name" value="HATPase_RsbW-like"/>
    <property type="match status" value="1"/>
</dbReference>
<keyword evidence="1" id="KW-0378">Hydrolase</keyword>
<dbReference type="Gene3D" id="3.30.750.24">
    <property type="entry name" value="STAS domain"/>
    <property type="match status" value="1"/>
</dbReference>
<dbReference type="InterPro" id="IPR002645">
    <property type="entry name" value="STAS_dom"/>
</dbReference>
<dbReference type="SUPFAM" id="SSF81606">
    <property type="entry name" value="PP2C-like"/>
    <property type="match status" value="1"/>
</dbReference>
<feature type="domain" description="PAC" evidence="2">
    <location>
        <begin position="80"/>
        <end position="135"/>
    </location>
</feature>
<dbReference type="InterPro" id="IPR013656">
    <property type="entry name" value="PAS_4"/>
</dbReference>
<dbReference type="InterPro" id="IPR035965">
    <property type="entry name" value="PAS-like_dom_sf"/>
</dbReference>
<keyword evidence="4" id="KW-1185">Reference proteome</keyword>
<dbReference type="InterPro" id="IPR000700">
    <property type="entry name" value="PAS-assoc_C"/>
</dbReference>
<name>A0ABU0EH35_9CELL</name>
<dbReference type="SUPFAM" id="SSF55785">
    <property type="entry name" value="PYP-like sensor domain (PAS domain)"/>
    <property type="match status" value="1"/>
</dbReference>
<dbReference type="Pfam" id="PF13581">
    <property type="entry name" value="HATPase_c_2"/>
    <property type="match status" value="1"/>
</dbReference>
<dbReference type="Pfam" id="PF01740">
    <property type="entry name" value="STAS"/>
    <property type="match status" value="1"/>
</dbReference>
<sequence>MASDGFVDEAAVLRAFDDSPGIQIVVRAPELRIVAANRGAREVLQRGHLVGVQLQDLRDPGIQTIVTALSEVVRTGTRFHEDAIPVVADWSDPSSGLWVDLQVTPWRDESGALLGAIAAGVDVTARVRAANLERTGAATADERLARAREVVLRLQGALLPSTVPLLPRVDVAASYLVAGLEQAAGGDWFDSATLPDGRVSLTVGDVVGHGVEASAIMSQLRAVLAARLLEGAGILDALDAVEAFAGRVSGAFAATLCVALLDPHSGDLEYATRGHPAPLVVGPDGARILPTTGDGPLGSRTEGRISTTRLRDGDAIVLFTDGLVENPHRPLREGVAVLEATAVDAYRGTSGALSSNPSVASRICQHVPAVLTDGGFTDDVTVLAAHRRAAPAPLSLAVPAQPGQLADVRGAVDGWCRGVGLGTRDRAALVLGVSEVMANAVEHAYRDAPEGESGVVEIDARIRDDAIIEVVVRDHGRWREPDVDPGERGRGFSMMASAGLQVGVQTASDGTTVTLECPARRPAPVDQADVVVGGGARDRAPLAVRTDRTDSHVVHVGGAVDHRAAAAQVQAEILRLSRNGLVPVTIDLRDVVHLGSAGVRVLESLLLTIDRLQVIAPAGTPAAQTLEVAGTPFVSSNG</sequence>
<evidence type="ECO:0000256" key="1">
    <source>
        <dbReference type="ARBA" id="ARBA00022801"/>
    </source>
</evidence>
<accession>A0ABU0EH35</accession>
<dbReference type="Gene3D" id="3.30.450.20">
    <property type="entry name" value="PAS domain"/>
    <property type="match status" value="1"/>
</dbReference>
<evidence type="ECO:0000313" key="3">
    <source>
        <dbReference type="EMBL" id="MDQ0374578.1"/>
    </source>
</evidence>
<dbReference type="PANTHER" id="PTHR43156:SF2">
    <property type="entry name" value="STAGE II SPORULATION PROTEIN E"/>
    <property type="match status" value="1"/>
</dbReference>
<evidence type="ECO:0000259" key="2">
    <source>
        <dbReference type="PROSITE" id="PS50113"/>
    </source>
</evidence>
<comment type="caution">
    <text evidence="3">The sequence shown here is derived from an EMBL/GenBank/DDBJ whole genome shotgun (WGS) entry which is preliminary data.</text>
</comment>
<dbReference type="Pfam" id="PF07228">
    <property type="entry name" value="SpoIIE"/>
    <property type="match status" value="1"/>
</dbReference>
<dbReference type="InterPro" id="IPR036457">
    <property type="entry name" value="PPM-type-like_dom_sf"/>
</dbReference>
<dbReference type="EMBL" id="JAUSVB010000004">
    <property type="protein sequence ID" value="MDQ0374578.1"/>
    <property type="molecule type" value="Genomic_DNA"/>
</dbReference>
<dbReference type="PANTHER" id="PTHR43156">
    <property type="entry name" value="STAGE II SPORULATION PROTEIN E-RELATED"/>
    <property type="match status" value="1"/>
</dbReference>
<dbReference type="InterPro" id="IPR036890">
    <property type="entry name" value="HATPase_C_sf"/>
</dbReference>
<protein>
    <submittedName>
        <fullName evidence="3">Serine phosphatase RsbU (Regulator of sigma subunit)/anti-sigma regulatory factor (Ser/Thr protein kinase)</fullName>
    </submittedName>
</protein>
<dbReference type="Gene3D" id="3.60.40.10">
    <property type="entry name" value="PPM-type phosphatase domain"/>
    <property type="match status" value="1"/>
</dbReference>
<dbReference type="InterPro" id="IPR052016">
    <property type="entry name" value="Bact_Sigma-Reg"/>
</dbReference>
<dbReference type="SUPFAM" id="SSF55874">
    <property type="entry name" value="ATPase domain of HSP90 chaperone/DNA topoisomerase II/histidine kinase"/>
    <property type="match status" value="1"/>
</dbReference>
<dbReference type="RefSeq" id="WP_307493339.1">
    <property type="nucleotide sequence ID" value="NZ_JAUSVB010000004.1"/>
</dbReference>
<gene>
    <name evidence="3" type="ORF">J2X26_002905</name>
</gene>
<evidence type="ECO:0000313" key="4">
    <source>
        <dbReference type="Proteomes" id="UP001239626"/>
    </source>
</evidence>
<dbReference type="InterPro" id="IPR003594">
    <property type="entry name" value="HATPase_dom"/>
</dbReference>
<reference evidence="3 4" key="1">
    <citation type="submission" date="2023-07" db="EMBL/GenBank/DDBJ databases">
        <title>Sorghum-associated microbial communities from plants grown in Nebraska, USA.</title>
        <authorList>
            <person name="Schachtman D."/>
        </authorList>
    </citation>
    <scope>NUCLEOTIDE SEQUENCE [LARGE SCALE GENOMIC DNA]</scope>
    <source>
        <strain evidence="3 4">BE332</strain>
    </source>
</reference>